<dbReference type="Proteomes" id="UP000033047">
    <property type="component" value="Unassembled WGS sequence"/>
</dbReference>
<dbReference type="AlphaFoldDB" id="A0A0F5JQC5"/>
<sequence length="91" mass="10302">MKTPKARLYHLLITCLEIDPKIDINNFLNNNKLPLNFFTLSGGIPLNILNSISRISKPLEAWISLGKEQNKMPSVSLFQKSLLKIKLGIIK</sequence>
<dbReference type="PATRIC" id="fig|927665.4.peg.263"/>
<comment type="caution">
    <text evidence="1">The sequence shown here is derived from an EMBL/GenBank/DDBJ whole genome shotgun (WGS) entry which is preliminary data.</text>
</comment>
<reference evidence="1 2" key="1">
    <citation type="submission" date="2013-04" db="EMBL/GenBank/DDBJ databases">
        <title>The Genome Sequence of Parabacteroides goldsteinii DSM 19448.</title>
        <authorList>
            <consortium name="The Broad Institute Genomics Platform"/>
            <person name="Earl A."/>
            <person name="Ward D."/>
            <person name="Feldgarden M."/>
            <person name="Gevers D."/>
            <person name="Martens E."/>
            <person name="Sakamoto M."/>
            <person name="Benno Y."/>
            <person name="Song Y."/>
            <person name="Liu C."/>
            <person name="Lee J."/>
            <person name="Bolanos M."/>
            <person name="Vaisanen M.L."/>
            <person name="Finegold S.M."/>
            <person name="Walker B."/>
            <person name="Young S."/>
            <person name="Zeng Q."/>
            <person name="Gargeya S."/>
            <person name="Fitzgerald M."/>
            <person name="Haas B."/>
            <person name="Abouelleil A."/>
            <person name="Allen A.W."/>
            <person name="Alvarado L."/>
            <person name="Arachchi H.M."/>
            <person name="Berlin A.M."/>
            <person name="Chapman S.B."/>
            <person name="Gainer-Dewar J."/>
            <person name="Goldberg J."/>
            <person name="Griggs A."/>
            <person name="Gujja S."/>
            <person name="Hansen M."/>
            <person name="Howarth C."/>
            <person name="Imamovic A."/>
            <person name="Ireland A."/>
            <person name="Larimer J."/>
            <person name="McCowan C."/>
            <person name="Murphy C."/>
            <person name="Pearson M."/>
            <person name="Poon T.W."/>
            <person name="Priest M."/>
            <person name="Roberts A."/>
            <person name="Saif S."/>
            <person name="Shea T."/>
            <person name="Sisk P."/>
            <person name="Sykes S."/>
            <person name="Wortman J."/>
            <person name="Nusbaum C."/>
            <person name="Birren B."/>
        </authorList>
    </citation>
    <scope>NUCLEOTIDE SEQUENCE [LARGE SCALE GENOMIC DNA]</scope>
    <source>
        <strain evidence="1 2">DSM 19448</strain>
    </source>
</reference>
<proteinExistence type="predicted"/>
<dbReference type="EMBL" id="AQHV01000001">
    <property type="protein sequence ID" value="KKB59988.1"/>
    <property type="molecule type" value="Genomic_DNA"/>
</dbReference>
<evidence type="ECO:0000313" key="2">
    <source>
        <dbReference type="Proteomes" id="UP000033047"/>
    </source>
</evidence>
<protein>
    <submittedName>
        <fullName evidence="1">Uncharacterized protein</fullName>
    </submittedName>
</protein>
<evidence type="ECO:0000313" key="1">
    <source>
        <dbReference type="EMBL" id="KKB59988.1"/>
    </source>
</evidence>
<dbReference type="HOGENOM" id="CLU_2424256_0_0_10"/>
<gene>
    <name evidence="1" type="ORF">HMPREF1535_00262</name>
</gene>
<dbReference type="STRING" id="927665.HMPREF1535_00262"/>
<name>A0A0F5JQC5_9BACT</name>
<dbReference type="RefSeq" id="WP_046145075.1">
    <property type="nucleotide sequence ID" value="NZ_KQ033912.1"/>
</dbReference>
<accession>A0A0F5JQC5</accession>
<organism evidence="1 2">
    <name type="scientific">Parabacteroides goldsteinii DSM 19448 = WAL 12034</name>
    <dbReference type="NCBI Taxonomy" id="927665"/>
    <lineage>
        <taxon>Bacteria</taxon>
        <taxon>Pseudomonadati</taxon>
        <taxon>Bacteroidota</taxon>
        <taxon>Bacteroidia</taxon>
        <taxon>Bacteroidales</taxon>
        <taxon>Tannerellaceae</taxon>
        <taxon>Parabacteroides</taxon>
    </lineage>
</organism>